<organism evidence="2 3">
    <name type="scientific">Plectus sambesii</name>
    <dbReference type="NCBI Taxonomy" id="2011161"/>
    <lineage>
        <taxon>Eukaryota</taxon>
        <taxon>Metazoa</taxon>
        <taxon>Ecdysozoa</taxon>
        <taxon>Nematoda</taxon>
        <taxon>Chromadorea</taxon>
        <taxon>Plectida</taxon>
        <taxon>Plectina</taxon>
        <taxon>Plectoidea</taxon>
        <taxon>Plectidae</taxon>
        <taxon>Plectus</taxon>
    </lineage>
</organism>
<evidence type="ECO:0000313" key="2">
    <source>
        <dbReference type="Proteomes" id="UP000887566"/>
    </source>
</evidence>
<feature type="transmembrane region" description="Helical" evidence="1">
    <location>
        <begin position="6"/>
        <end position="31"/>
    </location>
</feature>
<proteinExistence type="predicted"/>
<evidence type="ECO:0000313" key="3">
    <source>
        <dbReference type="WBParaSite" id="PSAMB.scaffold1335size32783.g12442.t1"/>
    </source>
</evidence>
<sequence length="126" mass="14580">MTGKILILVFGTILVLFTKLYEGCLLTYLLLPPDPVRMSEKQLLERVYRKQLTFVIDEDEYNTQGHWNIIRFSTDEKYSKFQEALSANPPFFFDGELSTLVKIFEADPTKGQIPAANCVLSRWIIQ</sequence>
<accession>A0A914UZE2</accession>
<dbReference type="WBParaSite" id="PSAMB.scaffold1335size32783.g12442.t1">
    <property type="protein sequence ID" value="PSAMB.scaffold1335size32783.g12442.t1"/>
    <property type="gene ID" value="PSAMB.scaffold1335size32783.g12442"/>
</dbReference>
<name>A0A914UZE2_9BILA</name>
<keyword evidence="1" id="KW-1133">Transmembrane helix</keyword>
<dbReference type="AlphaFoldDB" id="A0A914UZE2"/>
<dbReference type="Proteomes" id="UP000887566">
    <property type="component" value="Unplaced"/>
</dbReference>
<keyword evidence="1" id="KW-0812">Transmembrane</keyword>
<keyword evidence="1" id="KW-0472">Membrane</keyword>
<keyword evidence="2" id="KW-1185">Reference proteome</keyword>
<protein>
    <submittedName>
        <fullName evidence="3">Uncharacterized protein</fullName>
    </submittedName>
</protein>
<evidence type="ECO:0000256" key="1">
    <source>
        <dbReference type="SAM" id="Phobius"/>
    </source>
</evidence>
<reference evidence="3" key="1">
    <citation type="submission" date="2022-11" db="UniProtKB">
        <authorList>
            <consortium name="WormBaseParasite"/>
        </authorList>
    </citation>
    <scope>IDENTIFICATION</scope>
</reference>